<comment type="caution">
    <text evidence="1">The sequence shown here is derived from an EMBL/GenBank/DDBJ whole genome shotgun (WGS) entry which is preliminary data.</text>
</comment>
<evidence type="ECO:0008006" key="3">
    <source>
        <dbReference type="Google" id="ProtNLM"/>
    </source>
</evidence>
<sequence>MREIDASTQQNAAMGEEVTAASLSLVRETQRMEETVSRFTLREIFDRVPPTTKPAAASASRVAVFAPEAVDSVA</sequence>
<dbReference type="Proteomes" id="UP000530320">
    <property type="component" value="Unassembled WGS sequence"/>
</dbReference>
<dbReference type="RefSeq" id="WP_183009666.1">
    <property type="nucleotide sequence ID" value="NZ_JABEQP010000009.1"/>
</dbReference>
<evidence type="ECO:0000313" key="1">
    <source>
        <dbReference type="EMBL" id="MBB2198522.1"/>
    </source>
</evidence>
<evidence type="ECO:0000313" key="2">
    <source>
        <dbReference type="Proteomes" id="UP000530320"/>
    </source>
</evidence>
<proteinExistence type="predicted"/>
<organism evidence="1 2">
    <name type="scientific">Gluconacetobacter dulcium</name>
    <dbReference type="NCBI Taxonomy" id="2729096"/>
    <lineage>
        <taxon>Bacteria</taxon>
        <taxon>Pseudomonadati</taxon>
        <taxon>Pseudomonadota</taxon>
        <taxon>Alphaproteobacteria</taxon>
        <taxon>Acetobacterales</taxon>
        <taxon>Acetobacteraceae</taxon>
        <taxon>Gluconacetobacter</taxon>
    </lineage>
</organism>
<dbReference type="EMBL" id="JABEQP010000009">
    <property type="protein sequence ID" value="MBB2198522.1"/>
    <property type="molecule type" value="Genomic_DNA"/>
</dbReference>
<name>A0A7W4K1B3_9PROT</name>
<dbReference type="AlphaFoldDB" id="A0A7W4K1B3"/>
<reference evidence="1 2" key="1">
    <citation type="submission" date="2020-04" db="EMBL/GenBank/DDBJ databases">
        <title>Description of novel Gluconacetobacter.</title>
        <authorList>
            <person name="Sombolestani A."/>
        </authorList>
    </citation>
    <scope>NUCLEOTIDE SEQUENCE [LARGE SCALE GENOMIC DNA]</scope>
    <source>
        <strain evidence="1 2">LMG 22058</strain>
    </source>
</reference>
<protein>
    <recommendedName>
        <fullName evidence="3">Methyl-accepting chemotaxis protein</fullName>
    </recommendedName>
</protein>
<accession>A0A7W4K1B3</accession>
<gene>
    <name evidence="1" type="ORF">HLH44_13840</name>
</gene>